<evidence type="ECO:0000259" key="7">
    <source>
        <dbReference type="PROSITE" id="PS51918"/>
    </source>
</evidence>
<evidence type="ECO:0000256" key="4">
    <source>
        <dbReference type="ARBA" id="ARBA00022723"/>
    </source>
</evidence>
<dbReference type="PANTHER" id="PTHR43583:SF1">
    <property type="entry name" value="2-IMINOACETATE SYNTHASE"/>
    <property type="match status" value="1"/>
</dbReference>
<dbReference type="GO" id="GO:0005506">
    <property type="term" value="F:iron ion binding"/>
    <property type="evidence" value="ECO:0007669"/>
    <property type="project" value="InterPro"/>
</dbReference>
<dbReference type="SFLD" id="SFLDG01060">
    <property type="entry name" value="BATS_domain_containing"/>
    <property type="match status" value="1"/>
</dbReference>
<organism evidence="8 9">
    <name type="scientific">Ferrimonas marina</name>
    <dbReference type="NCBI Taxonomy" id="299255"/>
    <lineage>
        <taxon>Bacteria</taxon>
        <taxon>Pseudomonadati</taxon>
        <taxon>Pseudomonadota</taxon>
        <taxon>Gammaproteobacteria</taxon>
        <taxon>Alteromonadales</taxon>
        <taxon>Ferrimonadaceae</taxon>
        <taxon>Ferrimonas</taxon>
    </lineage>
</organism>
<dbReference type="SFLD" id="SFLDF00301">
    <property type="entry name" value="2-iminoacetate_synthase_(ThiH)"/>
    <property type="match status" value="1"/>
</dbReference>
<gene>
    <name evidence="8" type="ORF">SAMN02745129_1130</name>
</gene>
<keyword evidence="5" id="KW-0408">Iron</keyword>
<comment type="cofactor">
    <cofactor evidence="1">
        <name>[4Fe-4S] cluster</name>
        <dbReference type="ChEBI" id="CHEBI:49883"/>
    </cofactor>
</comment>
<dbReference type="InterPro" id="IPR058240">
    <property type="entry name" value="rSAM_sf"/>
</dbReference>
<dbReference type="Pfam" id="PF04055">
    <property type="entry name" value="Radical_SAM"/>
    <property type="match status" value="1"/>
</dbReference>
<dbReference type="PROSITE" id="PS51918">
    <property type="entry name" value="RADICAL_SAM"/>
    <property type="match status" value="1"/>
</dbReference>
<dbReference type="InterPro" id="IPR012726">
    <property type="entry name" value="ThiH"/>
</dbReference>
<keyword evidence="9" id="KW-1185">Reference proteome</keyword>
<dbReference type="SMART" id="SM00876">
    <property type="entry name" value="BATS"/>
    <property type="match status" value="1"/>
</dbReference>
<dbReference type="PANTHER" id="PTHR43583">
    <property type="entry name" value="2-IMINOACETATE SYNTHASE"/>
    <property type="match status" value="1"/>
</dbReference>
<dbReference type="InterPro" id="IPR034428">
    <property type="entry name" value="ThiH/NoCL/HydG-like"/>
</dbReference>
<dbReference type="GO" id="GO:0009228">
    <property type="term" value="P:thiamine biosynthetic process"/>
    <property type="evidence" value="ECO:0007669"/>
    <property type="project" value="InterPro"/>
</dbReference>
<dbReference type="Proteomes" id="UP000184268">
    <property type="component" value="Unassembled WGS sequence"/>
</dbReference>
<dbReference type="SFLD" id="SFLDS00029">
    <property type="entry name" value="Radical_SAM"/>
    <property type="match status" value="1"/>
</dbReference>
<dbReference type="Gene3D" id="3.20.20.70">
    <property type="entry name" value="Aldolase class I"/>
    <property type="match status" value="1"/>
</dbReference>
<sequence>MSFYALWQQQDWDALALTINSKTDVDVRRALAKPKRDWQDFLALISPAADAHLEVLAQQSMALTRQRFGNNIGLYVPLYLSNLCANECDYCGFTMSNRIKRHTLGEQELDAELAALKRMGFDNILLVTGEHETKVGMDYFRRMLPRVKREFSYLQMEVQPLEAAQYAELKGLGLDAVMVYQETYHQRTYAKHHLRGKKTDFRYRLETADRLGQAGVDKVGIGALLGLANWRVEAAMVALHLDYLQRIYWRTRYSVSFPRIRPCEGEGEGIVSPQIQVGERQLLQLICALRLFGPEVDLSLSTRESVSFRDNVFALGVTTASAASSTRPGGYAEPSEDLEQFSIDDDRSPQAVASAIEARGLQPVWKDWDRAYSGA</sequence>
<dbReference type="AlphaFoldDB" id="A0A1M5NPD1"/>
<dbReference type="InterPro" id="IPR007197">
    <property type="entry name" value="rSAM"/>
</dbReference>
<dbReference type="GO" id="GO:0003824">
    <property type="term" value="F:catalytic activity"/>
    <property type="evidence" value="ECO:0007669"/>
    <property type="project" value="InterPro"/>
</dbReference>
<evidence type="ECO:0000313" key="8">
    <source>
        <dbReference type="EMBL" id="SHG91305.1"/>
    </source>
</evidence>
<evidence type="ECO:0000256" key="5">
    <source>
        <dbReference type="ARBA" id="ARBA00023004"/>
    </source>
</evidence>
<dbReference type="InterPro" id="IPR010722">
    <property type="entry name" value="BATS_dom"/>
</dbReference>
<keyword evidence="4" id="KW-0479">Metal-binding</keyword>
<dbReference type="NCBIfam" id="TIGR02351">
    <property type="entry name" value="thiH"/>
    <property type="match status" value="1"/>
</dbReference>
<feature type="domain" description="Radical SAM core" evidence="7">
    <location>
        <begin position="70"/>
        <end position="295"/>
    </location>
</feature>
<dbReference type="OrthoDB" id="9801120at2"/>
<keyword evidence="2" id="KW-0004">4Fe-4S</keyword>
<keyword evidence="6" id="KW-0411">Iron-sulfur</keyword>
<dbReference type="InterPro" id="IPR013785">
    <property type="entry name" value="Aldolase_TIM"/>
</dbReference>
<dbReference type="CDD" id="cd01335">
    <property type="entry name" value="Radical_SAM"/>
    <property type="match status" value="1"/>
</dbReference>
<dbReference type="EMBL" id="FQXG01000001">
    <property type="protein sequence ID" value="SHG91305.1"/>
    <property type="molecule type" value="Genomic_DNA"/>
</dbReference>
<evidence type="ECO:0000256" key="3">
    <source>
        <dbReference type="ARBA" id="ARBA00022691"/>
    </source>
</evidence>
<evidence type="ECO:0000256" key="1">
    <source>
        <dbReference type="ARBA" id="ARBA00001966"/>
    </source>
</evidence>
<evidence type="ECO:0000256" key="6">
    <source>
        <dbReference type="ARBA" id="ARBA00023014"/>
    </source>
</evidence>
<keyword evidence="3" id="KW-0949">S-adenosyl-L-methionine</keyword>
<dbReference type="RefSeq" id="WP_067658246.1">
    <property type="nucleotide sequence ID" value="NZ_FQXG01000001.1"/>
</dbReference>
<dbReference type="STRING" id="299255.SAMN02745129_1130"/>
<protein>
    <submittedName>
        <fullName evidence="8">2-iminoacetate synthase</fullName>
    </submittedName>
</protein>
<dbReference type="GO" id="GO:0051539">
    <property type="term" value="F:4 iron, 4 sulfur cluster binding"/>
    <property type="evidence" value="ECO:0007669"/>
    <property type="project" value="UniProtKB-KW"/>
</dbReference>
<evidence type="ECO:0000256" key="2">
    <source>
        <dbReference type="ARBA" id="ARBA00022485"/>
    </source>
</evidence>
<proteinExistence type="predicted"/>
<accession>A0A1M5NPD1</accession>
<name>A0A1M5NPD1_9GAMM</name>
<reference evidence="8 9" key="1">
    <citation type="submission" date="2016-11" db="EMBL/GenBank/DDBJ databases">
        <authorList>
            <person name="Jaros S."/>
            <person name="Januszkiewicz K."/>
            <person name="Wedrychowicz H."/>
        </authorList>
    </citation>
    <scope>NUCLEOTIDE SEQUENCE [LARGE SCALE GENOMIC DNA]</scope>
    <source>
        <strain evidence="8 9">DSM 16917</strain>
    </source>
</reference>
<dbReference type="SFLD" id="SFLDG01081">
    <property type="entry name" value="cleavage_of_the_Ca-Cb_bond_in"/>
    <property type="match status" value="1"/>
</dbReference>
<dbReference type="SUPFAM" id="SSF102114">
    <property type="entry name" value="Radical SAM enzymes"/>
    <property type="match status" value="1"/>
</dbReference>
<dbReference type="Pfam" id="PF06968">
    <property type="entry name" value="BATS"/>
    <property type="match status" value="1"/>
</dbReference>
<evidence type="ECO:0000313" key="9">
    <source>
        <dbReference type="Proteomes" id="UP000184268"/>
    </source>
</evidence>